<dbReference type="SUPFAM" id="SSF103196">
    <property type="entry name" value="Roadblock/LC7 domain"/>
    <property type="match status" value="1"/>
</dbReference>
<gene>
    <name evidence="1" type="ORF">sS8_3675</name>
</gene>
<reference evidence="1 2" key="1">
    <citation type="submission" date="2016-12" db="EMBL/GenBank/DDBJ databases">
        <title>Genome sequencing of Methylocaldum marinum.</title>
        <authorList>
            <person name="Takeuchi M."/>
            <person name="Kamagata Y."/>
            <person name="Hiraoka S."/>
            <person name="Oshima K."/>
            <person name="Hattori M."/>
            <person name="Iwasaki W."/>
        </authorList>
    </citation>
    <scope>NUCLEOTIDE SEQUENCE [LARGE SCALE GENOMIC DNA]</scope>
    <source>
        <strain evidence="1 2">S8</strain>
    </source>
</reference>
<sequence>MKDYVLAEQLYLHPTPGGAYHAVTTKANSPAKQLIRNLLQMEASPALTLTGLKKWSNIEDAEKAYAMLHYAQEVRWLQGLKAPLECPNQPLSEILPTLLGQLSSQAKVLLADSQGFYLATHGFPHEVAEELSALSADLANLHERRSGLLLNNLGLNSSAWSVVDAAGNSKVGFWPLYLGKERFVLVAAGMPRFNRPDFVTLVWILSRRYAGVGA</sequence>
<dbReference type="OrthoDB" id="5295752at2"/>
<evidence type="ECO:0000313" key="2">
    <source>
        <dbReference type="Proteomes" id="UP000266313"/>
    </source>
</evidence>
<organism evidence="1 2">
    <name type="scientific">Methylocaldum marinum</name>
    <dbReference type="NCBI Taxonomy" id="1432792"/>
    <lineage>
        <taxon>Bacteria</taxon>
        <taxon>Pseudomonadati</taxon>
        <taxon>Pseudomonadota</taxon>
        <taxon>Gammaproteobacteria</taxon>
        <taxon>Methylococcales</taxon>
        <taxon>Methylococcaceae</taxon>
        <taxon>Methylocaldum</taxon>
    </lineage>
</organism>
<protein>
    <recommendedName>
        <fullName evidence="3">Roadblock/LAMTOR2 domain-containing protein</fullName>
    </recommendedName>
</protein>
<accession>A0A250KVK2</accession>
<dbReference type="Proteomes" id="UP000266313">
    <property type="component" value="Chromosome"/>
</dbReference>
<dbReference type="AlphaFoldDB" id="A0A250KVK2"/>
<evidence type="ECO:0008006" key="3">
    <source>
        <dbReference type="Google" id="ProtNLM"/>
    </source>
</evidence>
<evidence type="ECO:0000313" key="1">
    <source>
        <dbReference type="EMBL" id="BBA35612.1"/>
    </source>
</evidence>
<proteinExistence type="predicted"/>
<dbReference type="KEGG" id="mmai:sS8_3675"/>
<dbReference type="EMBL" id="AP017928">
    <property type="protein sequence ID" value="BBA35612.1"/>
    <property type="molecule type" value="Genomic_DNA"/>
</dbReference>
<dbReference type="RefSeq" id="WP_119630927.1">
    <property type="nucleotide sequence ID" value="NZ_AP017928.1"/>
</dbReference>
<name>A0A250KVK2_9GAMM</name>
<keyword evidence="2" id="KW-1185">Reference proteome</keyword>